<dbReference type="PRINTS" id="PR00420">
    <property type="entry name" value="RNGMNOXGNASE"/>
</dbReference>
<evidence type="ECO:0000259" key="1">
    <source>
        <dbReference type="Pfam" id="PF01494"/>
    </source>
</evidence>
<gene>
    <name evidence="2" type="ordered locus">MycrhN_2031</name>
</gene>
<feature type="domain" description="FAD-binding" evidence="1">
    <location>
        <begin position="30"/>
        <end position="338"/>
    </location>
</feature>
<dbReference type="PANTHER" id="PTHR46865">
    <property type="entry name" value="OXIDOREDUCTASE-RELATED"/>
    <property type="match status" value="1"/>
</dbReference>
<dbReference type="STRING" id="710685.MycrhN_2031"/>
<proteinExistence type="predicted"/>
<dbReference type="HOGENOM" id="CLU_009665_1_0_11"/>
<dbReference type="InterPro" id="IPR051704">
    <property type="entry name" value="FAD_aromatic-hydroxylase"/>
</dbReference>
<dbReference type="EMBL" id="CP003169">
    <property type="protein sequence ID" value="AEV72633.1"/>
    <property type="molecule type" value="Genomic_DNA"/>
</dbReference>
<accession>G8RPS0</accession>
<dbReference type="KEGG" id="mrh:MycrhN_2031"/>
<dbReference type="GO" id="GO:0071949">
    <property type="term" value="F:FAD binding"/>
    <property type="evidence" value="ECO:0007669"/>
    <property type="project" value="InterPro"/>
</dbReference>
<protein>
    <submittedName>
        <fullName evidence="2">2-polyprenyl-6-methoxyphenol hydroxylase-like oxidoreductase</fullName>
    </submittedName>
</protein>
<dbReference type="PATRIC" id="fig|710685.3.peg.2038"/>
<dbReference type="Gene3D" id="3.50.50.60">
    <property type="entry name" value="FAD/NAD(P)-binding domain"/>
    <property type="match status" value="1"/>
</dbReference>
<dbReference type="InterPro" id="IPR002938">
    <property type="entry name" value="FAD-bd"/>
</dbReference>
<name>G8RPS0_MYCRN</name>
<organism evidence="2 3">
    <name type="scientific">Mycolicibacterium rhodesiae (strain NBB3)</name>
    <name type="common">Mycobacterium rhodesiae</name>
    <dbReference type="NCBI Taxonomy" id="710685"/>
    <lineage>
        <taxon>Bacteria</taxon>
        <taxon>Bacillati</taxon>
        <taxon>Actinomycetota</taxon>
        <taxon>Actinomycetes</taxon>
        <taxon>Mycobacteriales</taxon>
        <taxon>Mycobacteriaceae</taxon>
        <taxon>Mycolicibacterium</taxon>
    </lineage>
</organism>
<dbReference type="InterPro" id="IPR036188">
    <property type="entry name" value="FAD/NAD-bd_sf"/>
</dbReference>
<dbReference type="eggNOG" id="COG0654">
    <property type="taxonomic scope" value="Bacteria"/>
</dbReference>
<evidence type="ECO:0000313" key="3">
    <source>
        <dbReference type="Proteomes" id="UP000005442"/>
    </source>
</evidence>
<reference evidence="2 3" key="1">
    <citation type="submission" date="2011-12" db="EMBL/GenBank/DDBJ databases">
        <title>Complete sequence of Mycobacterium rhodesiae NBB3.</title>
        <authorList>
            <consortium name="US DOE Joint Genome Institute"/>
            <person name="Lucas S."/>
            <person name="Han J."/>
            <person name="Lapidus A."/>
            <person name="Cheng J.-F."/>
            <person name="Goodwin L."/>
            <person name="Pitluck S."/>
            <person name="Peters L."/>
            <person name="Mikhailova N."/>
            <person name="Gu W."/>
            <person name="Detter J.C."/>
            <person name="Han C."/>
            <person name="Tapia R."/>
            <person name="Land M."/>
            <person name="Hauser L."/>
            <person name="Kyrpides N."/>
            <person name="Ivanova N."/>
            <person name="Pagani I."/>
            <person name="Mattes T."/>
            <person name="Holmes A."/>
            <person name="Rutledge P."/>
            <person name="Paulsen I."/>
            <person name="Coleman N."/>
            <person name="Woyke T."/>
        </authorList>
    </citation>
    <scope>NUCLEOTIDE SEQUENCE [LARGE SCALE GENOMIC DNA]</scope>
    <source>
        <strain evidence="2 3">NBB3</strain>
    </source>
</reference>
<dbReference type="SUPFAM" id="SSF51905">
    <property type="entry name" value="FAD/NAD(P)-binding domain"/>
    <property type="match status" value="1"/>
</dbReference>
<sequence>MTSFPASEEAPAFSRSHGRADSYLMTPHAVISGAGIAGPALAHELTARGWRTTVVERFPQRRDDGQNVDIRGAAREVVRRMGLEDEIRAANTTEKGTRFVRADGTAAASFPVTAGRDGPTAELEILRGDLSRIFIEHTSERTDYRFDSRIADVTDHGDHVVVALEDGTTLDAGVLVIAEGLYSRSRRFVTSVDVAPLGMYLAYATIPRTADDDQWWNWQHATGRRSVHLRPDNLGTTRAILSFMSEVRGFEDLDRAGQLIILRRTFNDVGGAAPRILAALDDGAPMYFSAVGQVHTSSWVKGRIALSGDAAFCNATFGGAGTSLALIGAYILAGELADTSDIGYALTRYQDQMKPFVGTAPRVREGVLRLANPRTRNGIRLLHAGAGLAASPLGRALSAYMGVGGIGGDAEQLPDYPHTRLPESNAPFGAPDAPIV</sequence>
<dbReference type="Gene3D" id="3.30.9.10">
    <property type="entry name" value="D-Amino Acid Oxidase, subunit A, domain 2"/>
    <property type="match status" value="1"/>
</dbReference>
<evidence type="ECO:0000313" key="2">
    <source>
        <dbReference type="EMBL" id="AEV72633.1"/>
    </source>
</evidence>
<dbReference type="PANTHER" id="PTHR46865:SF2">
    <property type="entry name" value="MONOOXYGENASE"/>
    <property type="match status" value="1"/>
</dbReference>
<dbReference type="Proteomes" id="UP000005442">
    <property type="component" value="Chromosome"/>
</dbReference>
<dbReference type="Pfam" id="PF01494">
    <property type="entry name" value="FAD_binding_3"/>
    <property type="match status" value="1"/>
</dbReference>
<keyword evidence="3" id="KW-1185">Reference proteome</keyword>
<dbReference type="AlphaFoldDB" id="G8RPS0"/>